<dbReference type="Proteomes" id="UP000093186">
    <property type="component" value="Unassembled WGS sequence"/>
</dbReference>
<dbReference type="STRING" id="447689.BA195_09685"/>
<keyword evidence="3" id="KW-1185">Reference proteome</keyword>
<protein>
    <recommendedName>
        <fullName evidence="1">Thioredoxin domain-containing protein</fullName>
    </recommendedName>
</protein>
<dbReference type="OrthoDB" id="1134224at2"/>
<dbReference type="InterPro" id="IPR000866">
    <property type="entry name" value="AhpC/TSA"/>
</dbReference>
<reference evidence="2 3" key="1">
    <citation type="submission" date="2016-06" db="EMBL/GenBank/DDBJ databases">
        <title>Draft Genome Sequence of Tenacibaculum soleae UCD-KL19.</title>
        <authorList>
            <person name="Eisen J.A."/>
            <person name="Coil D.A."/>
            <person name="Lujan K.M."/>
        </authorList>
    </citation>
    <scope>NUCLEOTIDE SEQUENCE [LARGE SCALE GENOMIC DNA]</scope>
    <source>
        <strain evidence="2 3">UCD-KL19</strain>
    </source>
</reference>
<dbReference type="Pfam" id="PF00578">
    <property type="entry name" value="AhpC-TSA"/>
    <property type="match status" value="1"/>
</dbReference>
<dbReference type="AlphaFoldDB" id="A0A1B9XY30"/>
<gene>
    <name evidence="2" type="ORF">BA195_09685</name>
</gene>
<evidence type="ECO:0000259" key="1">
    <source>
        <dbReference type="PROSITE" id="PS51352"/>
    </source>
</evidence>
<accession>A0A1B9XY30</accession>
<evidence type="ECO:0000313" key="3">
    <source>
        <dbReference type="Proteomes" id="UP000093186"/>
    </source>
</evidence>
<feature type="domain" description="Thioredoxin" evidence="1">
    <location>
        <begin position="49"/>
        <end position="205"/>
    </location>
</feature>
<dbReference type="PROSITE" id="PS51352">
    <property type="entry name" value="THIOREDOXIN_2"/>
    <property type="match status" value="1"/>
</dbReference>
<dbReference type="Gene3D" id="3.40.30.10">
    <property type="entry name" value="Glutaredoxin"/>
    <property type="match status" value="1"/>
</dbReference>
<organism evidence="2 3">
    <name type="scientific">Tenacibaculum soleae</name>
    <dbReference type="NCBI Taxonomy" id="447689"/>
    <lineage>
        <taxon>Bacteria</taxon>
        <taxon>Pseudomonadati</taxon>
        <taxon>Bacteroidota</taxon>
        <taxon>Flavobacteriia</taxon>
        <taxon>Flavobacteriales</taxon>
        <taxon>Flavobacteriaceae</taxon>
        <taxon>Tenacibaculum</taxon>
    </lineage>
</organism>
<dbReference type="SUPFAM" id="SSF52833">
    <property type="entry name" value="Thioredoxin-like"/>
    <property type="match status" value="1"/>
</dbReference>
<dbReference type="EMBL" id="MAKX01000013">
    <property type="protein sequence ID" value="OCK42439.1"/>
    <property type="molecule type" value="Genomic_DNA"/>
</dbReference>
<dbReference type="GO" id="GO:0016209">
    <property type="term" value="F:antioxidant activity"/>
    <property type="evidence" value="ECO:0007669"/>
    <property type="project" value="InterPro"/>
</dbReference>
<sequence>MRKLLLLLTLTLTIQSFSQKKIYYKDIVDDCISVASNDAAMLDDIVYNCIKDKHISNYDFTSIDGETISTDAIDIPIVLLAAATWCAPCWGEIPALNKMVEKYDGKVKFIMLFWDTEKGAKRMAKKLDKRIFLVASKEQTKNRSTIRTSGFIHKLDYPSTYLITENKRILNFKRGALSPTKSMGWDEVNKINEEELDKFIKPVIQ</sequence>
<dbReference type="GO" id="GO:0016491">
    <property type="term" value="F:oxidoreductase activity"/>
    <property type="evidence" value="ECO:0007669"/>
    <property type="project" value="InterPro"/>
</dbReference>
<comment type="caution">
    <text evidence="2">The sequence shown here is derived from an EMBL/GenBank/DDBJ whole genome shotgun (WGS) entry which is preliminary data.</text>
</comment>
<evidence type="ECO:0000313" key="2">
    <source>
        <dbReference type="EMBL" id="OCK42439.1"/>
    </source>
</evidence>
<name>A0A1B9XY30_9FLAO</name>
<dbReference type="InterPro" id="IPR036249">
    <property type="entry name" value="Thioredoxin-like_sf"/>
</dbReference>
<proteinExistence type="predicted"/>
<dbReference type="InterPro" id="IPR013766">
    <property type="entry name" value="Thioredoxin_domain"/>
</dbReference>
<dbReference type="RefSeq" id="WP_068704981.1">
    <property type="nucleotide sequence ID" value="NZ_JAUOSW010000006.1"/>
</dbReference>